<comment type="caution">
    <text evidence="8">The sequence shown here is derived from an EMBL/GenBank/DDBJ whole genome shotgun (WGS) entry which is preliminary data.</text>
</comment>
<keyword evidence="2" id="KW-0489">Methyltransferase</keyword>
<proteinExistence type="predicted"/>
<accession>A0ABN9M9L6</accession>
<organism evidence="8 9">
    <name type="scientific">Ranitomeya imitator</name>
    <name type="common">mimic poison frog</name>
    <dbReference type="NCBI Taxonomy" id="111125"/>
    <lineage>
        <taxon>Eukaryota</taxon>
        <taxon>Metazoa</taxon>
        <taxon>Chordata</taxon>
        <taxon>Craniata</taxon>
        <taxon>Vertebrata</taxon>
        <taxon>Euteleostomi</taxon>
        <taxon>Amphibia</taxon>
        <taxon>Batrachia</taxon>
        <taxon>Anura</taxon>
        <taxon>Neobatrachia</taxon>
        <taxon>Hyloidea</taxon>
        <taxon>Dendrobatidae</taxon>
        <taxon>Dendrobatinae</taxon>
        <taxon>Ranitomeya</taxon>
    </lineage>
</organism>
<evidence type="ECO:0000256" key="2">
    <source>
        <dbReference type="ARBA" id="ARBA00022603"/>
    </source>
</evidence>
<keyword evidence="4" id="KW-0949">S-adenosyl-L-methionine</keyword>
<evidence type="ECO:0000313" key="8">
    <source>
        <dbReference type="EMBL" id="CAJ0960383.1"/>
    </source>
</evidence>
<evidence type="ECO:0000256" key="4">
    <source>
        <dbReference type="ARBA" id="ARBA00022691"/>
    </source>
</evidence>
<keyword evidence="9" id="KW-1185">Reference proteome</keyword>
<dbReference type="Gene3D" id="3.40.1280.30">
    <property type="match status" value="2"/>
</dbReference>
<keyword evidence="3" id="KW-0808">Transferase</keyword>
<evidence type="ECO:0000256" key="5">
    <source>
        <dbReference type="ARBA" id="ARBA00048434"/>
    </source>
</evidence>
<gene>
    <name evidence="8" type="ORF">RIMI_LOCUS17229530</name>
</gene>
<feature type="region of interest" description="Disordered" evidence="6">
    <location>
        <begin position="422"/>
        <end position="465"/>
    </location>
</feature>
<evidence type="ECO:0000313" key="9">
    <source>
        <dbReference type="Proteomes" id="UP001176940"/>
    </source>
</evidence>
<dbReference type="InterPro" id="IPR028564">
    <property type="entry name" value="MT_TRM10-typ"/>
</dbReference>
<dbReference type="EC" id="2.1.1.221" evidence="1"/>
<feature type="compositionally biased region" description="Acidic residues" evidence="6">
    <location>
        <begin position="425"/>
        <end position="452"/>
    </location>
</feature>
<dbReference type="Proteomes" id="UP001176940">
    <property type="component" value="Unassembled WGS sequence"/>
</dbReference>
<feature type="compositionally biased region" description="Basic and acidic residues" evidence="6">
    <location>
        <begin position="455"/>
        <end position="465"/>
    </location>
</feature>
<evidence type="ECO:0000256" key="1">
    <source>
        <dbReference type="ARBA" id="ARBA00012797"/>
    </source>
</evidence>
<name>A0ABN9M9L6_9NEOB</name>
<dbReference type="PANTHER" id="PTHR13563">
    <property type="entry name" value="TRNA (GUANINE-9-) METHYLTRANSFERASE"/>
    <property type="match status" value="1"/>
</dbReference>
<dbReference type="PANTHER" id="PTHR13563:SF13">
    <property type="entry name" value="TRNA METHYLTRANSFERASE 10 HOMOLOG A"/>
    <property type="match status" value="1"/>
</dbReference>
<evidence type="ECO:0000259" key="7">
    <source>
        <dbReference type="PROSITE" id="PS51675"/>
    </source>
</evidence>
<comment type="catalytic activity">
    <reaction evidence="5">
        <text>guanosine(9) in tRNA + S-adenosyl-L-methionine = N(1)-methylguanosine(9) in tRNA + S-adenosyl-L-homocysteine + H(+)</text>
        <dbReference type="Rhea" id="RHEA:43156"/>
        <dbReference type="Rhea" id="RHEA-COMP:10367"/>
        <dbReference type="Rhea" id="RHEA-COMP:10368"/>
        <dbReference type="ChEBI" id="CHEBI:15378"/>
        <dbReference type="ChEBI" id="CHEBI:57856"/>
        <dbReference type="ChEBI" id="CHEBI:59789"/>
        <dbReference type="ChEBI" id="CHEBI:73542"/>
        <dbReference type="ChEBI" id="CHEBI:74269"/>
        <dbReference type="EC" id="2.1.1.221"/>
    </reaction>
</comment>
<dbReference type="InterPro" id="IPR038459">
    <property type="entry name" value="MT_TRM10-typ_sf"/>
</dbReference>
<sequence length="465" mass="53024">MELRDGLILKATVTPPNRRRTLSALLKGQSTKFCSAQCAGKGQRGRRPLRTSVLCSALNRADKVRGSSRSVKTRNEDVIVRRWEAPAPDRYAHFDRTAAGLPLGAIFSVAPPEQPPLNHHIKRGRFIYRFLFLLNFRQKRKEKRQKRKLVRQAQGPQTVEDLVHKRVRREILPSDVRLVIDCSFDDLMALRSFCVSHVGCEKVKQKQIRRCYAENRRASHPVQLYLTSHGGQLKSNMDEYDKGWINWKEIVISAKHSSAKAEARYVKQRPLLMHPMILFALAAAAWHWLLQDIHIKSEHYKDLMKPEDLVYLTSDSPEVLHELDETKAYIIGGLVDHNHHKVTMFRAVHNVEMSFLQGITYKQALALGISHAQLPLGSFVKMNSRKVLAVNHVFEIILAFLEKKDWKEAFFCVLPQRKGAVPIDEASEAPADDLSAQEDGEDSDSELEDDTTQTESKDIGDKNDS</sequence>
<evidence type="ECO:0000256" key="6">
    <source>
        <dbReference type="SAM" id="MobiDB-lite"/>
    </source>
</evidence>
<dbReference type="CDD" id="cd18101">
    <property type="entry name" value="Trm10euk_A"/>
    <property type="match status" value="1"/>
</dbReference>
<evidence type="ECO:0000256" key="3">
    <source>
        <dbReference type="ARBA" id="ARBA00022679"/>
    </source>
</evidence>
<dbReference type="PROSITE" id="PS51675">
    <property type="entry name" value="SAM_MT_TRM10"/>
    <property type="match status" value="1"/>
</dbReference>
<dbReference type="InterPro" id="IPR007356">
    <property type="entry name" value="tRNA_m1G_MeTrfase_euk"/>
</dbReference>
<protein>
    <recommendedName>
        <fullName evidence="1">tRNA (guanine(9)-N(1))-methyltransferase</fullName>
        <ecNumber evidence="1">2.1.1.221</ecNumber>
    </recommendedName>
</protein>
<feature type="domain" description="SAM-dependent MTase TRM10-type" evidence="7">
    <location>
        <begin position="163"/>
        <end position="421"/>
    </location>
</feature>
<reference evidence="8" key="1">
    <citation type="submission" date="2023-07" db="EMBL/GenBank/DDBJ databases">
        <authorList>
            <person name="Stuckert A."/>
        </authorList>
    </citation>
    <scope>NUCLEOTIDE SEQUENCE</scope>
</reference>
<dbReference type="EMBL" id="CAUEEQ010049789">
    <property type="protein sequence ID" value="CAJ0960383.1"/>
    <property type="molecule type" value="Genomic_DNA"/>
</dbReference>